<keyword evidence="2" id="KW-1185">Reference proteome</keyword>
<dbReference type="Proteomes" id="UP001287356">
    <property type="component" value="Unassembled WGS sequence"/>
</dbReference>
<proteinExistence type="predicted"/>
<sequence length="76" mass="8928">MVVSGSNRWWQVWPILVSTIFWDWTPGVSYLVIEVDIIPKETTVWLCHPPYAVLAYLVARFGRTDLPRFFISLPYL</sequence>
<dbReference type="AlphaFoldDB" id="A0AAE0KJ49"/>
<reference evidence="1" key="2">
    <citation type="submission" date="2023-06" db="EMBL/GenBank/DDBJ databases">
        <authorList>
            <consortium name="Lawrence Berkeley National Laboratory"/>
            <person name="Haridas S."/>
            <person name="Hensen N."/>
            <person name="Bonometti L."/>
            <person name="Westerberg I."/>
            <person name="Brannstrom I.O."/>
            <person name="Guillou S."/>
            <person name="Cros-Aarteil S."/>
            <person name="Calhoun S."/>
            <person name="Kuo A."/>
            <person name="Mondo S."/>
            <person name="Pangilinan J."/>
            <person name="Riley R."/>
            <person name="Labutti K."/>
            <person name="Andreopoulos B."/>
            <person name="Lipzen A."/>
            <person name="Chen C."/>
            <person name="Yanf M."/>
            <person name="Daum C."/>
            <person name="Ng V."/>
            <person name="Clum A."/>
            <person name="Steindorff A."/>
            <person name="Ohm R."/>
            <person name="Martin F."/>
            <person name="Silar P."/>
            <person name="Natvig D."/>
            <person name="Lalanne C."/>
            <person name="Gautier V."/>
            <person name="Ament-Velasquez S.L."/>
            <person name="Kruys A."/>
            <person name="Hutchinson M.I."/>
            <person name="Powell A.J."/>
            <person name="Barry K."/>
            <person name="Miller A.N."/>
            <person name="Grigoriev I.V."/>
            <person name="Debuchy R."/>
            <person name="Gladieux P."/>
            <person name="Thoren M.H."/>
            <person name="Johannesson H."/>
        </authorList>
    </citation>
    <scope>NUCLEOTIDE SEQUENCE</scope>
    <source>
        <strain evidence="1">CBS 958.72</strain>
    </source>
</reference>
<protein>
    <submittedName>
        <fullName evidence="1">Uncharacterized protein</fullName>
    </submittedName>
</protein>
<comment type="caution">
    <text evidence="1">The sequence shown here is derived from an EMBL/GenBank/DDBJ whole genome shotgun (WGS) entry which is preliminary data.</text>
</comment>
<evidence type="ECO:0000313" key="1">
    <source>
        <dbReference type="EMBL" id="KAK3377252.1"/>
    </source>
</evidence>
<dbReference type="EMBL" id="JAULSN010000003">
    <property type="protein sequence ID" value="KAK3377252.1"/>
    <property type="molecule type" value="Genomic_DNA"/>
</dbReference>
<name>A0AAE0KJ49_9PEZI</name>
<accession>A0AAE0KJ49</accession>
<gene>
    <name evidence="1" type="ORF">B0T24DRAFT_620784</name>
</gene>
<reference evidence="1" key="1">
    <citation type="journal article" date="2023" name="Mol. Phylogenet. Evol.">
        <title>Genome-scale phylogeny and comparative genomics of the fungal order Sordariales.</title>
        <authorList>
            <person name="Hensen N."/>
            <person name="Bonometti L."/>
            <person name="Westerberg I."/>
            <person name="Brannstrom I.O."/>
            <person name="Guillou S."/>
            <person name="Cros-Aarteil S."/>
            <person name="Calhoun S."/>
            <person name="Haridas S."/>
            <person name="Kuo A."/>
            <person name="Mondo S."/>
            <person name="Pangilinan J."/>
            <person name="Riley R."/>
            <person name="LaButti K."/>
            <person name="Andreopoulos B."/>
            <person name="Lipzen A."/>
            <person name="Chen C."/>
            <person name="Yan M."/>
            <person name="Daum C."/>
            <person name="Ng V."/>
            <person name="Clum A."/>
            <person name="Steindorff A."/>
            <person name="Ohm R.A."/>
            <person name="Martin F."/>
            <person name="Silar P."/>
            <person name="Natvig D.O."/>
            <person name="Lalanne C."/>
            <person name="Gautier V."/>
            <person name="Ament-Velasquez S.L."/>
            <person name="Kruys A."/>
            <person name="Hutchinson M.I."/>
            <person name="Powell A.J."/>
            <person name="Barry K."/>
            <person name="Miller A.N."/>
            <person name="Grigoriev I.V."/>
            <person name="Debuchy R."/>
            <person name="Gladieux P."/>
            <person name="Hiltunen Thoren M."/>
            <person name="Johannesson H."/>
        </authorList>
    </citation>
    <scope>NUCLEOTIDE SEQUENCE</scope>
    <source>
        <strain evidence="1">CBS 958.72</strain>
    </source>
</reference>
<evidence type="ECO:0000313" key="2">
    <source>
        <dbReference type="Proteomes" id="UP001287356"/>
    </source>
</evidence>
<organism evidence="1 2">
    <name type="scientific">Lasiosphaeria ovina</name>
    <dbReference type="NCBI Taxonomy" id="92902"/>
    <lineage>
        <taxon>Eukaryota</taxon>
        <taxon>Fungi</taxon>
        <taxon>Dikarya</taxon>
        <taxon>Ascomycota</taxon>
        <taxon>Pezizomycotina</taxon>
        <taxon>Sordariomycetes</taxon>
        <taxon>Sordariomycetidae</taxon>
        <taxon>Sordariales</taxon>
        <taxon>Lasiosphaeriaceae</taxon>
        <taxon>Lasiosphaeria</taxon>
    </lineage>
</organism>